<evidence type="ECO:0008006" key="3">
    <source>
        <dbReference type="Google" id="ProtNLM"/>
    </source>
</evidence>
<dbReference type="RefSeq" id="WP_020878796.1">
    <property type="nucleotide sequence ID" value="NZ_ATHJ01000149.1"/>
</dbReference>
<sequence length="129" mass="14447">MTTKSPILPERLRKVPKQFSWLDHRLVRDRHIEACSHPAAALYLFLVTVGDGMGLSYYGDESIMKRLSMDQSTLESARCNLIRIGLIAWKRPLYQVLSLDVHHPDVPRQATAQPLSLAEILKKVAGGAA</sequence>
<protein>
    <recommendedName>
        <fullName evidence="3">Helix-turn-helix domain-containing protein</fullName>
    </recommendedName>
</protein>
<gene>
    <name evidence="1" type="ORF">dsmv_0891</name>
</gene>
<dbReference type="STRING" id="897.B2D07_02400"/>
<proteinExistence type="predicted"/>
<organism evidence="1 2">
    <name type="scientific">Desulfococcus multivorans DSM 2059</name>
    <dbReference type="NCBI Taxonomy" id="1121405"/>
    <lineage>
        <taxon>Bacteria</taxon>
        <taxon>Pseudomonadati</taxon>
        <taxon>Thermodesulfobacteriota</taxon>
        <taxon>Desulfobacteria</taxon>
        <taxon>Desulfobacterales</taxon>
        <taxon>Desulfococcaceae</taxon>
        <taxon>Desulfococcus</taxon>
    </lineage>
</organism>
<evidence type="ECO:0000313" key="1">
    <source>
        <dbReference type="EMBL" id="EPR30487.1"/>
    </source>
</evidence>
<reference evidence="1 2" key="1">
    <citation type="journal article" date="2013" name="Genome Announc.">
        <title>Draft genome sequences for three mercury-methylating, sulfate-reducing bacteria.</title>
        <authorList>
            <person name="Brown S.D."/>
            <person name="Hurt R.A.Jr."/>
            <person name="Gilmour C.C."/>
            <person name="Elias D.A."/>
        </authorList>
    </citation>
    <scope>NUCLEOTIDE SEQUENCE [LARGE SCALE GENOMIC DNA]</scope>
    <source>
        <strain evidence="1 2">DSM 2059</strain>
    </source>
</reference>
<evidence type="ECO:0000313" key="2">
    <source>
        <dbReference type="Proteomes" id="UP000014977"/>
    </source>
</evidence>
<comment type="caution">
    <text evidence="1">The sequence shown here is derived from an EMBL/GenBank/DDBJ whole genome shotgun (WGS) entry which is preliminary data.</text>
</comment>
<keyword evidence="2" id="KW-1185">Reference proteome</keyword>
<dbReference type="Proteomes" id="UP000014977">
    <property type="component" value="Unassembled WGS sequence"/>
</dbReference>
<name>S7T080_DESML</name>
<dbReference type="EMBL" id="ATHJ01000149">
    <property type="protein sequence ID" value="EPR30487.1"/>
    <property type="molecule type" value="Genomic_DNA"/>
</dbReference>
<dbReference type="AlphaFoldDB" id="S7T080"/>
<accession>S7T080</accession>
<dbReference type="OrthoDB" id="9134216at2"/>
<dbReference type="eggNOG" id="ENOG5032W1G">
    <property type="taxonomic scope" value="Bacteria"/>
</dbReference>